<name>J5T3A9_TRIAS</name>
<dbReference type="VEuPathDB" id="FungiDB:A1Q1_01977"/>
<feature type="region of interest" description="Disordered" evidence="1">
    <location>
        <begin position="27"/>
        <end position="64"/>
    </location>
</feature>
<organism evidence="2 3">
    <name type="scientific">Trichosporon asahii var. asahii (strain ATCC 90039 / CBS 2479 / JCM 2466 / KCTC 7840 / NBRC 103889/ NCYC 2677 / UAMH 7654)</name>
    <name type="common">Yeast</name>
    <dbReference type="NCBI Taxonomy" id="1186058"/>
    <lineage>
        <taxon>Eukaryota</taxon>
        <taxon>Fungi</taxon>
        <taxon>Dikarya</taxon>
        <taxon>Basidiomycota</taxon>
        <taxon>Agaricomycotina</taxon>
        <taxon>Tremellomycetes</taxon>
        <taxon>Trichosporonales</taxon>
        <taxon>Trichosporonaceae</taxon>
        <taxon>Trichosporon</taxon>
    </lineage>
</organism>
<dbReference type="GeneID" id="25985491"/>
<dbReference type="Gene3D" id="1.10.3210.10">
    <property type="entry name" value="Hypothetical protein af1432"/>
    <property type="match status" value="1"/>
</dbReference>
<dbReference type="KEGG" id="tasa:A1Q1_01977"/>
<comment type="caution">
    <text evidence="2">The sequence shown here is derived from an EMBL/GenBank/DDBJ whole genome shotgun (WGS) entry which is preliminary data.</text>
</comment>
<dbReference type="PANTHER" id="PTHR46246:SF1">
    <property type="entry name" value="GUANOSINE-3',5'-BIS(DIPHOSPHATE) 3'-PYROPHOSPHOHYDROLASE MESH1"/>
    <property type="match status" value="1"/>
</dbReference>
<accession>J5T3A9</accession>
<dbReference type="PANTHER" id="PTHR46246">
    <property type="entry name" value="GUANOSINE-3',5'-BIS(DIPHOSPHATE) 3'-PYROPHOSPHOHYDROLASE MESH1"/>
    <property type="match status" value="1"/>
</dbReference>
<dbReference type="OrthoDB" id="430679at2759"/>
<dbReference type="Pfam" id="PF13328">
    <property type="entry name" value="HD_4"/>
    <property type="match status" value="1"/>
</dbReference>
<gene>
    <name evidence="2" type="ORF">A1Q1_01977</name>
</gene>
<evidence type="ECO:0000256" key="1">
    <source>
        <dbReference type="SAM" id="MobiDB-lite"/>
    </source>
</evidence>
<protein>
    <recommendedName>
        <fullName evidence="4">HD/PDEase domain-containing protein</fullName>
    </recommendedName>
</protein>
<reference evidence="2 3" key="1">
    <citation type="journal article" date="2012" name="Eukaryot. Cell">
        <title>Draft genome sequence of CBS 2479, the standard type strain of Trichosporon asahii.</title>
        <authorList>
            <person name="Yang R.Y."/>
            <person name="Li H.T."/>
            <person name="Zhu H."/>
            <person name="Zhou G.P."/>
            <person name="Wang M."/>
            <person name="Wang L."/>
        </authorList>
    </citation>
    <scope>NUCLEOTIDE SEQUENCE [LARGE SCALE GENOMIC DNA]</scope>
    <source>
        <strain evidence="3">ATCC 90039 / CBS 2479 / JCM 2466 / KCTC 7840 / NCYC 2677 / UAMH 7654</strain>
    </source>
</reference>
<sequence length="274" mass="30090">MNTPPPDASAASNGAVDPAGSISVVLDCNSDDDLAHTPPPQPLTPSPPPNKALNGGFMHEDHEEPPLSLLLRTIDFAAFKHQCQRRKDLDQTPYINHPIAVANILSSTGVTDIKVLQAAVLHDTEIEETFGADVARIVGECTDNTELNGLERKLEQLRTAPFRSREAQQVKLADKLHNLESIRRCPPVGWGVRRIQAYFQWAKQVTDVCAPANPALARKLQTLYETAYTRVNGEYFPCHPEAAGPLTEAEKGRVDARLSNCSKGQEPCPRPIFF</sequence>
<proteinExistence type="predicted"/>
<dbReference type="EMBL" id="ALBS01000184">
    <property type="protein sequence ID" value="EJT48941.1"/>
    <property type="molecule type" value="Genomic_DNA"/>
</dbReference>
<dbReference type="HOGENOM" id="CLU_084517_0_0_1"/>
<evidence type="ECO:0008006" key="4">
    <source>
        <dbReference type="Google" id="ProtNLM"/>
    </source>
</evidence>
<dbReference type="RefSeq" id="XP_014180460.1">
    <property type="nucleotide sequence ID" value="XM_014324985.1"/>
</dbReference>
<dbReference type="Proteomes" id="UP000002748">
    <property type="component" value="Unassembled WGS sequence"/>
</dbReference>
<dbReference type="AlphaFoldDB" id="J5T3A9"/>
<dbReference type="SUPFAM" id="SSF109604">
    <property type="entry name" value="HD-domain/PDEase-like"/>
    <property type="match status" value="1"/>
</dbReference>
<evidence type="ECO:0000313" key="2">
    <source>
        <dbReference type="EMBL" id="EJT48941.1"/>
    </source>
</evidence>
<dbReference type="InterPro" id="IPR052194">
    <property type="entry name" value="MESH1"/>
</dbReference>
<feature type="compositionally biased region" description="Pro residues" evidence="1">
    <location>
        <begin position="37"/>
        <end position="50"/>
    </location>
</feature>
<evidence type="ECO:0000313" key="3">
    <source>
        <dbReference type="Proteomes" id="UP000002748"/>
    </source>
</evidence>
<dbReference type="GO" id="GO:0008893">
    <property type="term" value="F:guanosine-3',5'-bis(diphosphate) 3'-diphosphatase activity"/>
    <property type="evidence" value="ECO:0007669"/>
    <property type="project" value="TreeGrafter"/>
</dbReference>